<evidence type="ECO:0000256" key="9">
    <source>
        <dbReference type="ARBA" id="ARBA00023065"/>
    </source>
</evidence>
<keyword evidence="6 11" id="KW-0812">Transmembrane</keyword>
<dbReference type="GO" id="GO:0015095">
    <property type="term" value="F:magnesium ion transmembrane transporter activity"/>
    <property type="evidence" value="ECO:0007669"/>
    <property type="project" value="TreeGrafter"/>
</dbReference>
<evidence type="ECO:0000256" key="5">
    <source>
        <dbReference type="ARBA" id="ARBA00022519"/>
    </source>
</evidence>
<dbReference type="Gene3D" id="1.20.58.340">
    <property type="entry name" value="Magnesium transport protein CorA, transmembrane region"/>
    <property type="match status" value="2"/>
</dbReference>
<name>A0A0A8K6N7_9HYPH</name>
<dbReference type="InterPro" id="IPR045861">
    <property type="entry name" value="CorA_cytoplasmic_dom"/>
</dbReference>
<evidence type="ECO:0000256" key="6">
    <source>
        <dbReference type="ARBA" id="ARBA00022692"/>
    </source>
</evidence>
<sequence>MLPPNGLGDTGDGRWLWVHVNLADARVGPYLRARLEDVPQAAVSLLLSVEDRQQLHADGACIYGVFGDLVRRLEGLSNELGLLHFVATEKLLITGRRDGLHSIEAVRKSLRSGQGPKSHTALLESILMQVASGVEEKYETIGDELDLIEERLIVDLDDDIPKRLAKCRRLAVRLHRLLSTQRSVIGRYEQNTSQTAGQAHVLKTSPIAQRLDWLDHEMVALRDRAHLLQEEVSLRMTDQTNRNLQLLTIVTTVFLPAGVISSIFGMNVGGLPLEHDRSGFIVTLLLLFGASGLVFLILKRLGMLRR</sequence>
<keyword evidence="3" id="KW-0813">Transport</keyword>
<protein>
    <submittedName>
        <fullName evidence="12">Magnesium and cobalt transport protein CorA</fullName>
    </submittedName>
</protein>
<evidence type="ECO:0000256" key="7">
    <source>
        <dbReference type="ARBA" id="ARBA00022833"/>
    </source>
</evidence>
<dbReference type="AlphaFoldDB" id="A0A0A8K6N7"/>
<feature type="transmembrane region" description="Helical" evidence="11">
    <location>
        <begin position="278"/>
        <end position="298"/>
    </location>
</feature>
<dbReference type="SUPFAM" id="SSF144083">
    <property type="entry name" value="Magnesium transport protein CorA, transmembrane region"/>
    <property type="match status" value="1"/>
</dbReference>
<evidence type="ECO:0000313" key="13">
    <source>
        <dbReference type="Proteomes" id="UP000031643"/>
    </source>
</evidence>
<dbReference type="Proteomes" id="UP000031643">
    <property type="component" value="Chromosome"/>
</dbReference>
<gene>
    <name evidence="12" type="ORF">GL4_2979</name>
</gene>
<dbReference type="GO" id="GO:0050897">
    <property type="term" value="F:cobalt ion binding"/>
    <property type="evidence" value="ECO:0007669"/>
    <property type="project" value="TreeGrafter"/>
</dbReference>
<comment type="subcellular location">
    <subcellularLocation>
        <location evidence="1">Cell membrane</location>
        <topology evidence="1">Multi-pass membrane protein</topology>
    </subcellularLocation>
</comment>
<evidence type="ECO:0000256" key="8">
    <source>
        <dbReference type="ARBA" id="ARBA00022989"/>
    </source>
</evidence>
<dbReference type="GO" id="GO:0000287">
    <property type="term" value="F:magnesium ion binding"/>
    <property type="evidence" value="ECO:0007669"/>
    <property type="project" value="TreeGrafter"/>
</dbReference>
<organism evidence="12 13">
    <name type="scientific">Methyloceanibacter caenitepidi</name>
    <dbReference type="NCBI Taxonomy" id="1384459"/>
    <lineage>
        <taxon>Bacteria</taxon>
        <taxon>Pseudomonadati</taxon>
        <taxon>Pseudomonadota</taxon>
        <taxon>Alphaproteobacteria</taxon>
        <taxon>Hyphomicrobiales</taxon>
        <taxon>Hyphomicrobiaceae</taxon>
        <taxon>Methyloceanibacter</taxon>
    </lineage>
</organism>
<dbReference type="Pfam" id="PF01544">
    <property type="entry name" value="CorA"/>
    <property type="match status" value="1"/>
</dbReference>
<evidence type="ECO:0000256" key="10">
    <source>
        <dbReference type="ARBA" id="ARBA00023136"/>
    </source>
</evidence>
<dbReference type="HOGENOM" id="CLU_007127_2_1_5"/>
<dbReference type="PANTHER" id="PTHR46494">
    <property type="entry name" value="CORA FAMILY METAL ION TRANSPORTER (EUROFUNG)"/>
    <property type="match status" value="1"/>
</dbReference>
<reference evidence="12 13" key="1">
    <citation type="submission" date="2014-09" db="EMBL/GenBank/DDBJ databases">
        <title>Genome sequencing of Methyloceanibacter caenitepidi Gela4.</title>
        <authorList>
            <person name="Takeuchi M."/>
            <person name="Susumu S."/>
            <person name="Kamagata Y."/>
            <person name="Oshima K."/>
            <person name="Hattori M."/>
            <person name="Iwasaki W."/>
        </authorList>
    </citation>
    <scope>NUCLEOTIDE SEQUENCE [LARGE SCALE GENOMIC DNA]</scope>
    <source>
        <strain evidence="12 13">Gela4</strain>
    </source>
</reference>
<keyword evidence="4" id="KW-1003">Cell membrane</keyword>
<proteinExistence type="inferred from homology"/>
<evidence type="ECO:0000313" key="12">
    <source>
        <dbReference type="EMBL" id="BAQ18411.1"/>
    </source>
</evidence>
<keyword evidence="13" id="KW-1185">Reference proteome</keyword>
<dbReference type="Gene3D" id="3.30.460.20">
    <property type="entry name" value="CorA soluble domain-like"/>
    <property type="match status" value="1"/>
</dbReference>
<keyword evidence="8 11" id="KW-1133">Transmembrane helix</keyword>
<dbReference type="KEGG" id="mcg:GL4_2979"/>
<feature type="transmembrane region" description="Helical" evidence="11">
    <location>
        <begin position="244"/>
        <end position="266"/>
    </location>
</feature>
<evidence type="ECO:0000256" key="3">
    <source>
        <dbReference type="ARBA" id="ARBA00022448"/>
    </source>
</evidence>
<dbReference type="GO" id="GO:0015087">
    <property type="term" value="F:cobalt ion transmembrane transporter activity"/>
    <property type="evidence" value="ECO:0007669"/>
    <property type="project" value="TreeGrafter"/>
</dbReference>
<accession>A0A0A8K6N7</accession>
<evidence type="ECO:0000256" key="1">
    <source>
        <dbReference type="ARBA" id="ARBA00004651"/>
    </source>
</evidence>
<keyword evidence="9" id="KW-0406">Ion transport</keyword>
<keyword evidence="5" id="KW-0997">Cell inner membrane</keyword>
<keyword evidence="10 11" id="KW-0472">Membrane</keyword>
<dbReference type="InterPro" id="IPR045863">
    <property type="entry name" value="CorA_TM1_TM2"/>
</dbReference>
<dbReference type="EMBL" id="AP014648">
    <property type="protein sequence ID" value="BAQ18411.1"/>
    <property type="molecule type" value="Genomic_DNA"/>
</dbReference>
<dbReference type="InterPro" id="IPR002523">
    <property type="entry name" value="MgTranspt_CorA/ZnTranspt_ZntB"/>
</dbReference>
<comment type="similarity">
    <text evidence="2">Belongs to the CorA metal ion transporter (MIT) (TC 1.A.35) family.</text>
</comment>
<evidence type="ECO:0000256" key="2">
    <source>
        <dbReference type="ARBA" id="ARBA00009765"/>
    </source>
</evidence>
<dbReference type="SUPFAM" id="SSF143865">
    <property type="entry name" value="CorA soluble domain-like"/>
    <property type="match status" value="1"/>
</dbReference>
<keyword evidence="7" id="KW-0862">Zinc</keyword>
<dbReference type="GO" id="GO:0005886">
    <property type="term" value="C:plasma membrane"/>
    <property type="evidence" value="ECO:0007669"/>
    <property type="project" value="UniProtKB-SubCell"/>
</dbReference>
<evidence type="ECO:0000256" key="4">
    <source>
        <dbReference type="ARBA" id="ARBA00022475"/>
    </source>
</evidence>
<dbReference type="RefSeq" id="WP_052464619.1">
    <property type="nucleotide sequence ID" value="NZ_AP014648.1"/>
</dbReference>
<evidence type="ECO:0000256" key="11">
    <source>
        <dbReference type="SAM" id="Phobius"/>
    </source>
</evidence>
<dbReference type="PANTHER" id="PTHR46494:SF3">
    <property type="entry name" value="ZINC TRANSPORT PROTEIN ZNTB"/>
    <property type="match status" value="1"/>
</dbReference>